<name>A0ABQ9I429_9NEOP</name>
<organism evidence="1 2">
    <name type="scientific">Dryococelus australis</name>
    <dbReference type="NCBI Taxonomy" id="614101"/>
    <lineage>
        <taxon>Eukaryota</taxon>
        <taxon>Metazoa</taxon>
        <taxon>Ecdysozoa</taxon>
        <taxon>Arthropoda</taxon>
        <taxon>Hexapoda</taxon>
        <taxon>Insecta</taxon>
        <taxon>Pterygota</taxon>
        <taxon>Neoptera</taxon>
        <taxon>Polyneoptera</taxon>
        <taxon>Phasmatodea</taxon>
        <taxon>Verophasmatodea</taxon>
        <taxon>Anareolatae</taxon>
        <taxon>Phasmatidae</taxon>
        <taxon>Eurycanthinae</taxon>
        <taxon>Dryococelus</taxon>
    </lineage>
</organism>
<keyword evidence="2" id="KW-1185">Reference proteome</keyword>
<dbReference type="Proteomes" id="UP001159363">
    <property type="component" value="Chromosome 3"/>
</dbReference>
<sequence>MTGHAYARAVRAHTTVRKLISESLDLSPSFHFEVEQLLYSADHGHYLYDKCAHMYLLDTLKFEDTTTPHEFRAFTLQEGFTIRQSDKCWCGTWSDMSIEQNHMKVEGGLSRHGFSEVEGFDGVNFTTSEQHVDSRISRIDRDNEDRKKMLRVVPPAPTFSDTPEFISISRGIVQRDGGYGYYICGVLEEIKQEAVSGYKVDRHEVPTVSQENFLSNVKNKSRLITMLISKYNEARIVCKQATEDADTLIVAVEKSLADHMLFLNAINGCDSISALLNQGKQSIGNDLHSEQWEWKSTRNSLIPGNSLIPVTALQSPAPEKLLQLISCLFCTKLCLQCEGTCSNIDDRDSLPVTIPPSQAAEMT</sequence>
<evidence type="ECO:0000313" key="1">
    <source>
        <dbReference type="EMBL" id="KAJ8891387.1"/>
    </source>
</evidence>
<protein>
    <submittedName>
        <fullName evidence="1">Uncharacterized protein</fullName>
    </submittedName>
</protein>
<gene>
    <name evidence="1" type="ORF">PR048_010903</name>
</gene>
<dbReference type="EMBL" id="JARBHB010000003">
    <property type="protein sequence ID" value="KAJ8891387.1"/>
    <property type="molecule type" value="Genomic_DNA"/>
</dbReference>
<evidence type="ECO:0000313" key="2">
    <source>
        <dbReference type="Proteomes" id="UP001159363"/>
    </source>
</evidence>
<comment type="caution">
    <text evidence="1">The sequence shown here is derived from an EMBL/GenBank/DDBJ whole genome shotgun (WGS) entry which is preliminary data.</text>
</comment>
<proteinExistence type="predicted"/>
<accession>A0ABQ9I429</accession>
<reference evidence="1 2" key="1">
    <citation type="submission" date="2023-02" db="EMBL/GenBank/DDBJ databases">
        <title>LHISI_Scaffold_Assembly.</title>
        <authorList>
            <person name="Stuart O.P."/>
            <person name="Cleave R."/>
            <person name="Magrath M.J.L."/>
            <person name="Mikheyev A.S."/>
        </authorList>
    </citation>
    <scope>NUCLEOTIDE SEQUENCE [LARGE SCALE GENOMIC DNA]</scope>
    <source>
        <strain evidence="1">Daus_M_001</strain>
        <tissue evidence="1">Leg muscle</tissue>
    </source>
</reference>